<evidence type="ECO:0000313" key="2">
    <source>
        <dbReference type="Proteomes" id="UP000050509"/>
    </source>
</evidence>
<dbReference type="EMBL" id="LJCR01001537">
    <property type="protein sequence ID" value="KPV50186.1"/>
    <property type="molecule type" value="Genomic_DNA"/>
</dbReference>
<sequence>EQTPAPLLELLRERLLDRPAVIVLDDIHRADPGETGALLDALADLVARRSSRLLLVGRDPLESAAFPPLAGLTEGEAELLWAGTPALPTEQWRQFYAATGGLPEPIRRTVAAYRHNGELARPTDWAVQVADWAQENIWDRLDADAQRLLAAAHALETVSWGEQAAQVCQRLGIKSATLNDLRRRELLHIAGPSATIYGALHSLAAAYLRQNAELRERVGALAAELSDAPAPEPAAAATAAARPEPSADMELLARIHSVLEHSAEYLLEHTAAEARTLAAELAALQAELPKPGGPRRPFVRASVGALAT</sequence>
<dbReference type="SUPFAM" id="SSF52540">
    <property type="entry name" value="P-loop containing nucleoside triphosphate hydrolases"/>
    <property type="match status" value="1"/>
</dbReference>
<dbReference type="Proteomes" id="UP000050509">
    <property type="component" value="Unassembled WGS sequence"/>
</dbReference>
<dbReference type="AlphaFoldDB" id="A0A0P9CW43"/>
<keyword evidence="2" id="KW-1185">Reference proteome</keyword>
<dbReference type="InterPro" id="IPR027417">
    <property type="entry name" value="P-loop_NTPase"/>
</dbReference>
<feature type="non-terminal residue" evidence="1">
    <location>
        <position position="1"/>
    </location>
</feature>
<name>A0A0P9CW43_9CHLR</name>
<organism evidence="1 2">
    <name type="scientific">Kouleothrix aurantiaca</name>
    <dbReference type="NCBI Taxonomy" id="186479"/>
    <lineage>
        <taxon>Bacteria</taxon>
        <taxon>Bacillati</taxon>
        <taxon>Chloroflexota</taxon>
        <taxon>Chloroflexia</taxon>
        <taxon>Chloroflexales</taxon>
        <taxon>Roseiflexineae</taxon>
        <taxon>Roseiflexaceae</taxon>
        <taxon>Kouleothrix</taxon>
    </lineage>
</organism>
<reference evidence="1 2" key="1">
    <citation type="submission" date="2015-09" db="EMBL/GenBank/DDBJ databases">
        <title>Draft genome sequence of Kouleothrix aurantiaca JCM 19913.</title>
        <authorList>
            <person name="Hemp J."/>
        </authorList>
    </citation>
    <scope>NUCLEOTIDE SEQUENCE [LARGE SCALE GENOMIC DNA]</scope>
    <source>
        <strain evidence="1 2">COM-B</strain>
    </source>
</reference>
<comment type="caution">
    <text evidence="1">The sequence shown here is derived from an EMBL/GenBank/DDBJ whole genome shotgun (WGS) entry which is preliminary data.</text>
</comment>
<proteinExistence type="predicted"/>
<protein>
    <recommendedName>
        <fullName evidence="3">Orc1-like AAA ATPase domain-containing protein</fullName>
    </recommendedName>
</protein>
<evidence type="ECO:0000313" key="1">
    <source>
        <dbReference type="EMBL" id="KPV50186.1"/>
    </source>
</evidence>
<gene>
    <name evidence="1" type="ORF">SE17_28435</name>
</gene>
<evidence type="ECO:0008006" key="3">
    <source>
        <dbReference type="Google" id="ProtNLM"/>
    </source>
</evidence>
<accession>A0A0P9CW43</accession>